<comment type="similarity">
    <text evidence="2 5">Belongs to the RxLR effector family.</text>
</comment>
<protein>
    <recommendedName>
        <fullName evidence="5">RxLR effector protein</fullName>
    </recommendedName>
</protein>
<dbReference type="Pfam" id="PF16810">
    <property type="entry name" value="RXLR"/>
    <property type="match status" value="1"/>
</dbReference>
<dbReference type="KEGG" id="psoj:PHYSODRAFT_285868"/>
<comment type="subcellular location">
    <subcellularLocation>
        <location evidence="1 5">Secreted</location>
    </subcellularLocation>
</comment>
<evidence type="ECO:0000256" key="1">
    <source>
        <dbReference type="ARBA" id="ARBA00004613"/>
    </source>
</evidence>
<dbReference type="RefSeq" id="XP_009526106.1">
    <property type="nucleotide sequence ID" value="XM_009527811.1"/>
</dbReference>
<keyword evidence="7" id="KW-1185">Reference proteome</keyword>
<evidence type="ECO:0000256" key="2">
    <source>
        <dbReference type="ARBA" id="ARBA00010400"/>
    </source>
</evidence>
<keyword evidence="3 5" id="KW-0964">Secreted</keyword>
<gene>
    <name evidence="6" type="ORF">PHYSODRAFT_285868</name>
</gene>
<evidence type="ECO:0000313" key="6">
    <source>
        <dbReference type="EMBL" id="EGZ17048.1"/>
    </source>
</evidence>
<reference evidence="6 7" key="1">
    <citation type="journal article" date="2006" name="Science">
        <title>Phytophthora genome sequences uncover evolutionary origins and mechanisms of pathogenesis.</title>
        <authorList>
            <person name="Tyler B.M."/>
            <person name="Tripathy S."/>
            <person name="Zhang X."/>
            <person name="Dehal P."/>
            <person name="Jiang R.H."/>
            <person name="Aerts A."/>
            <person name="Arredondo F.D."/>
            <person name="Baxter L."/>
            <person name="Bensasson D."/>
            <person name="Beynon J.L."/>
            <person name="Chapman J."/>
            <person name="Damasceno C.M."/>
            <person name="Dorrance A.E."/>
            <person name="Dou D."/>
            <person name="Dickerman A.W."/>
            <person name="Dubchak I.L."/>
            <person name="Garbelotto M."/>
            <person name="Gijzen M."/>
            <person name="Gordon S.G."/>
            <person name="Govers F."/>
            <person name="Grunwald N.J."/>
            <person name="Huang W."/>
            <person name="Ivors K.L."/>
            <person name="Jones R.W."/>
            <person name="Kamoun S."/>
            <person name="Krampis K."/>
            <person name="Lamour K.H."/>
            <person name="Lee M.K."/>
            <person name="McDonald W.H."/>
            <person name="Medina M."/>
            <person name="Meijer H.J."/>
            <person name="Nordberg E.K."/>
            <person name="Maclean D.J."/>
            <person name="Ospina-Giraldo M.D."/>
            <person name="Morris P.F."/>
            <person name="Phuntumart V."/>
            <person name="Putnam N.H."/>
            <person name="Rash S."/>
            <person name="Rose J.K."/>
            <person name="Sakihama Y."/>
            <person name="Salamov A.A."/>
            <person name="Savidor A."/>
            <person name="Scheuring C.F."/>
            <person name="Smith B.M."/>
            <person name="Sobral B.W."/>
            <person name="Terry A."/>
            <person name="Torto-Alalibo T.A."/>
            <person name="Win J."/>
            <person name="Xu Z."/>
            <person name="Zhang H."/>
            <person name="Grigoriev I.V."/>
            <person name="Rokhsar D.S."/>
            <person name="Boore J.L."/>
        </authorList>
    </citation>
    <scope>NUCLEOTIDE SEQUENCE [LARGE SCALE GENOMIC DNA]</scope>
    <source>
        <strain evidence="6 7">P6497</strain>
    </source>
</reference>
<organism evidence="6 7">
    <name type="scientific">Phytophthora sojae (strain P6497)</name>
    <name type="common">Soybean stem and root rot agent</name>
    <name type="synonym">Phytophthora megasperma f. sp. glycines</name>
    <dbReference type="NCBI Taxonomy" id="1094619"/>
    <lineage>
        <taxon>Eukaryota</taxon>
        <taxon>Sar</taxon>
        <taxon>Stramenopiles</taxon>
        <taxon>Oomycota</taxon>
        <taxon>Peronosporomycetes</taxon>
        <taxon>Peronosporales</taxon>
        <taxon>Peronosporaceae</taxon>
        <taxon>Phytophthora</taxon>
    </lineage>
</organism>
<evidence type="ECO:0000313" key="7">
    <source>
        <dbReference type="Proteomes" id="UP000002640"/>
    </source>
</evidence>
<dbReference type="Proteomes" id="UP000002640">
    <property type="component" value="Unassembled WGS sequence"/>
</dbReference>
<keyword evidence="4" id="KW-0732">Signal</keyword>
<name>G4ZFY1_PHYSP</name>
<proteinExistence type="inferred from homology"/>
<dbReference type="AlphaFoldDB" id="G4ZFY1"/>
<evidence type="ECO:0000256" key="3">
    <source>
        <dbReference type="ARBA" id="ARBA00022525"/>
    </source>
</evidence>
<comment type="function">
    <text evidence="5">Effector that suppresses plant defense responses during pathogen infection.</text>
</comment>
<sequence>MCMTLLRCAIHTSDHGILCIVRTKAKCAISHFALPTTNYLASTLQQCACFSGSCSRLWSLLVNAEAATSKLSSTDDTKIDSVFEDRVLTANYNVGGNKRSLRRHDDVKEERALPTSISNLVNRGKDALTGTTTSLSAQAKKMYEKLLQQKFIKLYNKGETPLTLRAKRMGTDNEFVAKYKAFWDFVRKNGNVPKPQ</sequence>
<evidence type="ECO:0000256" key="4">
    <source>
        <dbReference type="ARBA" id="ARBA00022729"/>
    </source>
</evidence>
<evidence type="ECO:0000256" key="5">
    <source>
        <dbReference type="RuleBase" id="RU367124"/>
    </source>
</evidence>
<dbReference type="InParanoid" id="G4ZFY1"/>
<dbReference type="InterPro" id="IPR031825">
    <property type="entry name" value="RXLR"/>
</dbReference>
<dbReference type="EMBL" id="JH159154">
    <property type="protein sequence ID" value="EGZ17048.1"/>
    <property type="molecule type" value="Genomic_DNA"/>
</dbReference>
<dbReference type="GeneID" id="20640174"/>
<accession>G4ZFY1</accession>
<comment type="domain">
    <text evidence="5">The RxLR-dEER motif acts to carry the protein into the host cell cytoplasm through binding to cell surface phosphatidylinositol-3-phosphate.</text>
</comment>